<feature type="domain" description="Tc1-like transposase DDE" evidence="1">
    <location>
        <begin position="5"/>
        <end position="128"/>
    </location>
</feature>
<dbReference type="Pfam" id="PF13358">
    <property type="entry name" value="DDE_3"/>
    <property type="match status" value="1"/>
</dbReference>
<evidence type="ECO:0000313" key="3">
    <source>
        <dbReference type="Proteomes" id="UP001156641"/>
    </source>
</evidence>
<evidence type="ECO:0000259" key="1">
    <source>
        <dbReference type="Pfam" id="PF13358"/>
    </source>
</evidence>
<organism evidence="2 3">
    <name type="scientific">Acidocella aquatica</name>
    <dbReference type="NCBI Taxonomy" id="1922313"/>
    <lineage>
        <taxon>Bacteria</taxon>
        <taxon>Pseudomonadati</taxon>
        <taxon>Pseudomonadota</taxon>
        <taxon>Alphaproteobacteria</taxon>
        <taxon>Acetobacterales</taxon>
        <taxon>Acidocellaceae</taxon>
        <taxon>Acidocella</taxon>
    </lineage>
</organism>
<gene>
    <name evidence="2" type="ORF">GCM10010909_37500</name>
</gene>
<dbReference type="InterPro" id="IPR047655">
    <property type="entry name" value="Transpos_IS630-like"/>
</dbReference>
<dbReference type="InterPro" id="IPR036397">
    <property type="entry name" value="RNaseH_sf"/>
</dbReference>
<name>A0ABQ6AEK8_9PROT</name>
<proteinExistence type="predicted"/>
<comment type="caution">
    <text evidence="2">The sequence shown here is derived from an EMBL/GenBank/DDBJ whole genome shotgun (WGS) entry which is preliminary data.</text>
</comment>
<dbReference type="EMBL" id="BSOS01000107">
    <property type="protein sequence ID" value="GLR69067.1"/>
    <property type="molecule type" value="Genomic_DNA"/>
</dbReference>
<dbReference type="Gene3D" id="3.30.420.10">
    <property type="entry name" value="Ribonuclease H-like superfamily/Ribonuclease H"/>
    <property type="match status" value="1"/>
</dbReference>
<dbReference type="Proteomes" id="UP001156641">
    <property type="component" value="Unassembled WGS sequence"/>
</dbReference>
<dbReference type="InterPro" id="IPR038717">
    <property type="entry name" value="Tc1-like_DDE_dom"/>
</dbReference>
<protein>
    <submittedName>
        <fullName evidence="2">Transposase</fullName>
    </submittedName>
</protein>
<accession>A0ABQ6AEK8</accession>
<keyword evidence="3" id="KW-1185">Reference proteome</keyword>
<dbReference type="NCBIfam" id="NF033545">
    <property type="entry name" value="transpos_IS630"/>
    <property type="match status" value="1"/>
</dbReference>
<evidence type="ECO:0000313" key="2">
    <source>
        <dbReference type="EMBL" id="GLR69067.1"/>
    </source>
</evidence>
<reference evidence="3" key="1">
    <citation type="journal article" date="2019" name="Int. J. Syst. Evol. Microbiol.">
        <title>The Global Catalogue of Microorganisms (GCM) 10K type strain sequencing project: providing services to taxonomists for standard genome sequencing and annotation.</title>
        <authorList>
            <consortium name="The Broad Institute Genomics Platform"/>
            <consortium name="The Broad Institute Genome Sequencing Center for Infectious Disease"/>
            <person name="Wu L."/>
            <person name="Ma J."/>
        </authorList>
    </citation>
    <scope>NUCLEOTIDE SEQUENCE [LARGE SCALE GENOMIC DNA]</scope>
    <source>
        <strain evidence="3">NBRC 112502</strain>
    </source>
</reference>
<sequence length="163" mass="17898">MGQKGSIEYVWAPIGSRPPMVRDNRHDSVHIFGAICPARGVGAAIIMPGVNTEAMNEHLAEISTQVAAGAHCLLVCDGAGWHQKGEWLIIPDNITLLQLPTYAPELNPMENVWDYLRGNKLSSLIWDSYDAMLEACKQAWLFLVNDPARIASIGTRTWACVKG</sequence>